<evidence type="ECO:0000313" key="1">
    <source>
        <dbReference type="Proteomes" id="UP000887565"/>
    </source>
</evidence>
<proteinExistence type="predicted"/>
<dbReference type="WBParaSite" id="nRc.2.0.1.t15312-RA">
    <property type="protein sequence ID" value="nRc.2.0.1.t15312-RA"/>
    <property type="gene ID" value="nRc.2.0.1.g15312"/>
</dbReference>
<accession>A0A915IMA3</accession>
<dbReference type="AlphaFoldDB" id="A0A915IMA3"/>
<sequence>MLAITETNVDTIKPKTDQSHGKFPCKIPSDIFFTMVSKSTPVATKLETIFSIKTHCEANPKFLAKYFVHSMQEELGLVKNL</sequence>
<reference evidence="2" key="1">
    <citation type="submission" date="2022-11" db="UniProtKB">
        <authorList>
            <consortium name="WormBaseParasite"/>
        </authorList>
    </citation>
    <scope>IDENTIFICATION</scope>
</reference>
<keyword evidence="1" id="KW-1185">Reference proteome</keyword>
<name>A0A915IMA3_ROMCU</name>
<dbReference type="Proteomes" id="UP000887565">
    <property type="component" value="Unplaced"/>
</dbReference>
<evidence type="ECO:0000313" key="2">
    <source>
        <dbReference type="WBParaSite" id="nRc.2.0.1.t15312-RA"/>
    </source>
</evidence>
<protein>
    <submittedName>
        <fullName evidence="2">Uncharacterized protein</fullName>
    </submittedName>
</protein>
<organism evidence="1 2">
    <name type="scientific">Romanomermis culicivorax</name>
    <name type="common">Nematode worm</name>
    <dbReference type="NCBI Taxonomy" id="13658"/>
    <lineage>
        <taxon>Eukaryota</taxon>
        <taxon>Metazoa</taxon>
        <taxon>Ecdysozoa</taxon>
        <taxon>Nematoda</taxon>
        <taxon>Enoplea</taxon>
        <taxon>Dorylaimia</taxon>
        <taxon>Mermithida</taxon>
        <taxon>Mermithoidea</taxon>
        <taxon>Mermithidae</taxon>
        <taxon>Romanomermis</taxon>
    </lineage>
</organism>